<dbReference type="RefSeq" id="WP_076485183.1">
    <property type="nucleotide sequence ID" value="NZ_FTOG01000007.1"/>
</dbReference>
<dbReference type="Gene3D" id="3.40.50.2300">
    <property type="match status" value="1"/>
</dbReference>
<evidence type="ECO:0000313" key="7">
    <source>
        <dbReference type="EMBL" id="SIS95577.1"/>
    </source>
</evidence>
<dbReference type="InterPro" id="IPR036890">
    <property type="entry name" value="HATPase_C_sf"/>
</dbReference>
<dbReference type="Pfam" id="PF02518">
    <property type="entry name" value="HATPase_c"/>
    <property type="match status" value="1"/>
</dbReference>
<feature type="domain" description="Response regulatory" evidence="6">
    <location>
        <begin position="231"/>
        <end position="348"/>
    </location>
</feature>
<dbReference type="EC" id="2.7.13.3" evidence="2"/>
<dbReference type="Pfam" id="PF00072">
    <property type="entry name" value="Response_reg"/>
    <property type="match status" value="1"/>
</dbReference>
<evidence type="ECO:0000256" key="1">
    <source>
        <dbReference type="ARBA" id="ARBA00000085"/>
    </source>
</evidence>
<dbReference type="EMBL" id="FTOG01000007">
    <property type="protein sequence ID" value="SIS95577.1"/>
    <property type="molecule type" value="Genomic_DNA"/>
</dbReference>
<organism evidence="7 8">
    <name type="scientific">Rhodobacter aestuarii</name>
    <dbReference type="NCBI Taxonomy" id="453582"/>
    <lineage>
        <taxon>Bacteria</taxon>
        <taxon>Pseudomonadati</taxon>
        <taxon>Pseudomonadota</taxon>
        <taxon>Alphaproteobacteria</taxon>
        <taxon>Rhodobacterales</taxon>
        <taxon>Rhodobacter group</taxon>
        <taxon>Rhodobacter</taxon>
    </lineage>
</organism>
<dbReference type="CDD" id="cd17546">
    <property type="entry name" value="REC_hyHK_CKI1_RcsC-like"/>
    <property type="match status" value="1"/>
</dbReference>
<accession>A0A1N7NB40</accession>
<name>A0A1N7NB40_9RHOB</name>
<dbReference type="Proteomes" id="UP000186221">
    <property type="component" value="Unassembled WGS sequence"/>
</dbReference>
<dbReference type="InterPro" id="IPR004358">
    <property type="entry name" value="Sig_transdc_His_kin-like_C"/>
</dbReference>
<dbReference type="SUPFAM" id="SSF52172">
    <property type="entry name" value="CheY-like"/>
    <property type="match status" value="1"/>
</dbReference>
<sequence length="482" mass="52029">MLLGHDLRTAVSDILGGLRLLAHEDMSHSMRLQLERMRAAGEDMARLLEEGIEIVTDQTIGPLRQTVQLARVIYDIEMRWSGRALEKGLGFHVAIAPNVPMEVQLDRIALERVLSNLLSNAVKYTDCGTVRLLVALEAERLQFSVSDDGPGFSDDLMARLFEPGARGDVSQAGSGLGLYISRDMAERLDGRIEIANRPEGGALVALSLPVEPLLPADAQIEIPLPDLNGMRVLVAEDSALSQAVAGHMLSTMGAHCDYAADGVEALQKLETDSYDLAVIDVEMPRLSGLDLMQALRSGRGPHAALPIVACTAYVLRANRDAVLAAGADAIISKPLTTLAPLAEAITLALERARQDKTCPPILPPAPLDETTFETLLLINGPEGSLDLLDRLLDDLLRAERGLVSGLYERNTDTIRADTHVLVSVAGSIGAEALRTLAEDLSQAAQNKDETAMQLIGRAVLAQTDRVIVHASRRLTRLEEKLK</sequence>
<dbReference type="InterPro" id="IPR005467">
    <property type="entry name" value="His_kinase_dom"/>
</dbReference>
<comment type="catalytic activity">
    <reaction evidence="1">
        <text>ATP + protein L-histidine = ADP + protein N-phospho-L-histidine.</text>
        <dbReference type="EC" id="2.7.13.3"/>
    </reaction>
</comment>
<feature type="modified residue" description="4-aspartylphosphate" evidence="4">
    <location>
        <position position="280"/>
    </location>
</feature>
<feature type="domain" description="Histidine kinase" evidence="5">
    <location>
        <begin position="2"/>
        <end position="212"/>
    </location>
</feature>
<dbReference type="Gene3D" id="1.20.120.160">
    <property type="entry name" value="HPT domain"/>
    <property type="match status" value="1"/>
</dbReference>
<evidence type="ECO:0000259" key="5">
    <source>
        <dbReference type="PROSITE" id="PS50109"/>
    </source>
</evidence>
<dbReference type="AlphaFoldDB" id="A0A1N7NB40"/>
<evidence type="ECO:0000256" key="3">
    <source>
        <dbReference type="ARBA" id="ARBA00022553"/>
    </source>
</evidence>
<dbReference type="SMART" id="SM00448">
    <property type="entry name" value="REC"/>
    <property type="match status" value="1"/>
</dbReference>
<dbReference type="Gene3D" id="3.30.565.10">
    <property type="entry name" value="Histidine kinase-like ATPase, C-terminal domain"/>
    <property type="match status" value="1"/>
</dbReference>
<dbReference type="GO" id="GO:0000155">
    <property type="term" value="F:phosphorelay sensor kinase activity"/>
    <property type="evidence" value="ECO:0007669"/>
    <property type="project" value="TreeGrafter"/>
</dbReference>
<dbReference type="PANTHER" id="PTHR43547">
    <property type="entry name" value="TWO-COMPONENT HISTIDINE KINASE"/>
    <property type="match status" value="1"/>
</dbReference>
<dbReference type="PROSITE" id="PS50110">
    <property type="entry name" value="RESPONSE_REGULATORY"/>
    <property type="match status" value="1"/>
</dbReference>
<dbReference type="InterPro" id="IPR001789">
    <property type="entry name" value="Sig_transdc_resp-reg_receiver"/>
</dbReference>
<dbReference type="PANTHER" id="PTHR43547:SF2">
    <property type="entry name" value="HYBRID SIGNAL TRANSDUCTION HISTIDINE KINASE C"/>
    <property type="match status" value="1"/>
</dbReference>
<dbReference type="InterPro" id="IPR003594">
    <property type="entry name" value="HATPase_dom"/>
</dbReference>
<dbReference type="STRING" id="453582.SAMN05421580_107149"/>
<dbReference type="SMART" id="SM00387">
    <property type="entry name" value="HATPase_c"/>
    <property type="match status" value="1"/>
</dbReference>
<keyword evidence="3 4" id="KW-0597">Phosphoprotein</keyword>
<evidence type="ECO:0000256" key="4">
    <source>
        <dbReference type="PROSITE-ProRule" id="PRU00169"/>
    </source>
</evidence>
<reference evidence="8" key="1">
    <citation type="submission" date="2017-01" db="EMBL/GenBank/DDBJ databases">
        <authorList>
            <person name="Varghese N."/>
            <person name="Submissions S."/>
        </authorList>
    </citation>
    <scope>NUCLEOTIDE SEQUENCE [LARGE SCALE GENOMIC DNA]</scope>
    <source>
        <strain evidence="8">DSM 19945</strain>
    </source>
</reference>
<dbReference type="PRINTS" id="PR00344">
    <property type="entry name" value="BCTRLSENSOR"/>
</dbReference>
<evidence type="ECO:0000259" key="6">
    <source>
        <dbReference type="PROSITE" id="PS50110"/>
    </source>
</evidence>
<dbReference type="InterPro" id="IPR036641">
    <property type="entry name" value="HPT_dom_sf"/>
</dbReference>
<gene>
    <name evidence="7" type="ORF">SAMN05421580_107149</name>
</gene>
<protein>
    <recommendedName>
        <fullName evidence="2">histidine kinase</fullName>
        <ecNumber evidence="2">2.7.13.3</ecNumber>
    </recommendedName>
</protein>
<dbReference type="SUPFAM" id="SSF47226">
    <property type="entry name" value="Histidine-containing phosphotransfer domain, HPT domain"/>
    <property type="match status" value="1"/>
</dbReference>
<dbReference type="PROSITE" id="PS50109">
    <property type="entry name" value="HIS_KIN"/>
    <property type="match status" value="1"/>
</dbReference>
<evidence type="ECO:0000313" key="8">
    <source>
        <dbReference type="Proteomes" id="UP000186221"/>
    </source>
</evidence>
<proteinExistence type="predicted"/>
<evidence type="ECO:0000256" key="2">
    <source>
        <dbReference type="ARBA" id="ARBA00012438"/>
    </source>
</evidence>
<dbReference type="InterPro" id="IPR011006">
    <property type="entry name" value="CheY-like_superfamily"/>
</dbReference>
<dbReference type="SUPFAM" id="SSF55874">
    <property type="entry name" value="ATPase domain of HSP90 chaperone/DNA topoisomerase II/histidine kinase"/>
    <property type="match status" value="1"/>
</dbReference>
<keyword evidence="8" id="KW-1185">Reference proteome</keyword>